<protein>
    <submittedName>
        <fullName evidence="3">Acyl-CoA synthetase (AMP-forming)/AMP-acid ligase II</fullName>
    </submittedName>
</protein>
<gene>
    <name evidence="3" type="ORF">BJY27_007878</name>
</gene>
<proteinExistence type="predicted"/>
<dbReference type="InterPro" id="IPR020845">
    <property type="entry name" value="AMP-binding_CS"/>
</dbReference>
<comment type="caution">
    <text evidence="3">The sequence shown here is derived from an EMBL/GenBank/DDBJ whole genome shotgun (WGS) entry which is preliminary data.</text>
</comment>
<dbReference type="Pfam" id="PF13193">
    <property type="entry name" value="AMP-binding_C"/>
    <property type="match status" value="1"/>
</dbReference>
<evidence type="ECO:0000313" key="3">
    <source>
        <dbReference type="EMBL" id="MBB4786917.1"/>
    </source>
</evidence>
<dbReference type="InterPro" id="IPR042099">
    <property type="entry name" value="ANL_N_sf"/>
</dbReference>
<dbReference type="EMBL" id="JACHNG010000001">
    <property type="protein sequence ID" value="MBB4786917.1"/>
    <property type="molecule type" value="Genomic_DNA"/>
</dbReference>
<dbReference type="InterPro" id="IPR000873">
    <property type="entry name" value="AMP-dep_synth/lig_dom"/>
</dbReference>
<evidence type="ECO:0000259" key="2">
    <source>
        <dbReference type="Pfam" id="PF13193"/>
    </source>
</evidence>
<dbReference type="PANTHER" id="PTHR43767:SF1">
    <property type="entry name" value="NONRIBOSOMAL PEPTIDE SYNTHASE PES1 (EUROFUNG)-RELATED"/>
    <property type="match status" value="1"/>
</dbReference>
<dbReference type="InterPro" id="IPR025110">
    <property type="entry name" value="AMP-bd_C"/>
</dbReference>
<feature type="domain" description="AMP-binding enzyme C-terminal" evidence="2">
    <location>
        <begin position="397"/>
        <end position="473"/>
    </location>
</feature>
<dbReference type="PROSITE" id="PS00455">
    <property type="entry name" value="AMP_BINDING"/>
    <property type="match status" value="1"/>
</dbReference>
<evidence type="ECO:0000313" key="4">
    <source>
        <dbReference type="Proteomes" id="UP000530530"/>
    </source>
</evidence>
<organism evidence="3 4">
    <name type="scientific">Streptomyces rapamycinicus</name>
    <dbReference type="NCBI Taxonomy" id="1226757"/>
    <lineage>
        <taxon>Bacteria</taxon>
        <taxon>Bacillati</taxon>
        <taxon>Actinomycetota</taxon>
        <taxon>Actinomycetes</taxon>
        <taxon>Kitasatosporales</taxon>
        <taxon>Streptomycetaceae</taxon>
        <taxon>Streptomyces</taxon>
        <taxon>Streptomyces violaceusniger group</taxon>
    </lineage>
</organism>
<evidence type="ECO:0000259" key="1">
    <source>
        <dbReference type="Pfam" id="PF00501"/>
    </source>
</evidence>
<reference evidence="3 4" key="1">
    <citation type="submission" date="2020-08" db="EMBL/GenBank/DDBJ databases">
        <title>Sequencing the genomes of 1000 actinobacteria strains.</title>
        <authorList>
            <person name="Klenk H.-P."/>
        </authorList>
    </citation>
    <scope>NUCLEOTIDE SEQUENCE [LARGE SCALE GENOMIC DNA]</scope>
    <source>
        <strain evidence="3 4">DSM 41530</strain>
    </source>
</reference>
<dbReference type="NCBIfam" id="NF004837">
    <property type="entry name" value="PRK06187.1"/>
    <property type="match status" value="1"/>
</dbReference>
<accession>A0ABR6LZ15</accession>
<dbReference type="SUPFAM" id="SSF56801">
    <property type="entry name" value="Acetyl-CoA synthetase-like"/>
    <property type="match status" value="1"/>
</dbReference>
<dbReference type="InterPro" id="IPR045851">
    <property type="entry name" value="AMP-bd_C_sf"/>
</dbReference>
<dbReference type="Gene3D" id="3.30.300.30">
    <property type="match status" value="1"/>
</dbReference>
<dbReference type="Gene3D" id="3.40.50.12780">
    <property type="entry name" value="N-terminal domain of ligase-like"/>
    <property type="match status" value="1"/>
</dbReference>
<name>A0ABR6LZ15_9ACTN</name>
<sequence>MRTFSDQADRVARFAGALREFGVVDGERVGILSHNSDKYLEALLSVPWANGVVNPVNYRWSPAEIIYSLKESETEILLVDDTFAPVVSELRQGYEGLRVVVYMGDGPPPLEDAVGYEDLIAKTAPLADSVRGGDALAGLFYTGGTTGFPKGVMLSHANILISAFGSQASCPFVVPSGRTLHVAPMFHLADLAMWVAQLMLGGAHVVLPNFDPPAVMAAIDEHRVTNVVLVPSMVQMLVDHPELARFDLSSVRYIVYGAEPITEVLLRRAMSAFPQADFVQCYGMTELAPMATMLSGEDHRQGTRLRSAGRVVAHAEVRVVDQEGNEVPPGTIGEIVVRGGHVMLGYWHKPEATASALWDGWMHTGDGGYMDDDGYLFVADRIKDVIISGGENVYAAEVENAVAKHPAVAACAVVGVPDDRWGERVHAIVVVKPGAQKPTEEQIREHCKGLIAGYKSPRSVEFVDVLPISGTGKIDKRQLSEPYWADSPRNR</sequence>
<feature type="domain" description="AMP-dependent synthetase/ligase" evidence="1">
    <location>
        <begin position="3"/>
        <end position="347"/>
    </location>
</feature>
<dbReference type="Proteomes" id="UP000530530">
    <property type="component" value="Unassembled WGS sequence"/>
</dbReference>
<keyword evidence="3" id="KW-0436">Ligase</keyword>
<dbReference type="PANTHER" id="PTHR43767">
    <property type="entry name" value="LONG-CHAIN-FATTY-ACID--COA LIGASE"/>
    <property type="match status" value="1"/>
</dbReference>
<dbReference type="GO" id="GO:0016874">
    <property type="term" value="F:ligase activity"/>
    <property type="evidence" value="ECO:0007669"/>
    <property type="project" value="UniProtKB-KW"/>
</dbReference>
<dbReference type="Pfam" id="PF00501">
    <property type="entry name" value="AMP-binding"/>
    <property type="match status" value="1"/>
</dbReference>
<dbReference type="InterPro" id="IPR050237">
    <property type="entry name" value="ATP-dep_AMP-bd_enzyme"/>
</dbReference>
<keyword evidence="4" id="KW-1185">Reference proteome</keyword>